<protein>
    <submittedName>
        <fullName evidence="3">Urease accessory protein</fullName>
    </submittedName>
</protein>
<comment type="caution">
    <text evidence="3">The sequence shown here is derived from an EMBL/GenBank/DDBJ whole genome shotgun (WGS) entry which is preliminary data.</text>
</comment>
<feature type="transmembrane region" description="Helical" evidence="1">
    <location>
        <begin position="65"/>
        <end position="85"/>
    </location>
</feature>
<feature type="signal peptide" evidence="2">
    <location>
        <begin position="1"/>
        <end position="23"/>
    </location>
</feature>
<dbReference type="PIRSF" id="PIRSF016919">
    <property type="entry name" value="HupE_UreJ"/>
    <property type="match status" value="1"/>
</dbReference>
<dbReference type="Proteomes" id="UP000241229">
    <property type="component" value="Unassembled WGS sequence"/>
</dbReference>
<dbReference type="EMBL" id="PXYK01000018">
    <property type="protein sequence ID" value="PSJ57184.1"/>
    <property type="molecule type" value="Genomic_DNA"/>
</dbReference>
<sequence length="199" mass="19296">MNIRLAGGLLAATATLVPATAFAHTGVGPAGGFAHGLAHPISGLDHMLAMVMVGVLAWQIGGRALWLVPATFVLVMALGGMLGVAGVDLPFVEAGIAVSVIVLGAIVAAGIKAPTAVAMGIAALFAVFHGHAHGSEMPADAGGLAYGLGFMLGTALLHLAGIGAGLLIGRIAERHGPLAMRAAGGAAAVAGVGILTGVL</sequence>
<keyword evidence="1" id="KW-1133">Transmembrane helix</keyword>
<organism evidence="3 4">
    <name type="scientific">Kumtagia ephedrae</name>
    <dbReference type="NCBI Taxonomy" id="2116701"/>
    <lineage>
        <taxon>Bacteria</taxon>
        <taxon>Pseudomonadati</taxon>
        <taxon>Pseudomonadota</taxon>
        <taxon>Alphaproteobacteria</taxon>
        <taxon>Hyphomicrobiales</taxon>
        <taxon>Phyllobacteriaceae</taxon>
        <taxon>Kumtagia</taxon>
    </lineage>
</organism>
<reference evidence="3 4" key="1">
    <citation type="submission" date="2018-03" db="EMBL/GenBank/DDBJ databases">
        <title>The draft genome of Mesorhizobium sp. 6GN-30.</title>
        <authorList>
            <person name="Liu L."/>
            <person name="Li L."/>
            <person name="Wang T."/>
            <person name="Zhang X."/>
            <person name="Liang L."/>
        </authorList>
    </citation>
    <scope>NUCLEOTIDE SEQUENCE [LARGE SCALE GENOMIC DNA]</scope>
    <source>
        <strain evidence="3 4">6GN30</strain>
    </source>
</reference>
<feature type="chain" id="PRO_5015167432" evidence="2">
    <location>
        <begin position="24"/>
        <end position="199"/>
    </location>
</feature>
<feature type="transmembrane region" description="Helical" evidence="1">
    <location>
        <begin position="39"/>
        <end position="58"/>
    </location>
</feature>
<keyword evidence="2" id="KW-0732">Signal</keyword>
<dbReference type="InterPro" id="IPR007038">
    <property type="entry name" value="HupE_UreJ"/>
</dbReference>
<evidence type="ECO:0000313" key="3">
    <source>
        <dbReference type="EMBL" id="PSJ57184.1"/>
    </source>
</evidence>
<dbReference type="AlphaFoldDB" id="A0A2P7S424"/>
<dbReference type="Pfam" id="PF04955">
    <property type="entry name" value="HupE_UreJ"/>
    <property type="match status" value="1"/>
</dbReference>
<name>A0A2P7S424_9HYPH</name>
<feature type="transmembrane region" description="Helical" evidence="1">
    <location>
        <begin position="144"/>
        <end position="166"/>
    </location>
</feature>
<evidence type="ECO:0000313" key="4">
    <source>
        <dbReference type="Proteomes" id="UP000241229"/>
    </source>
</evidence>
<dbReference type="RefSeq" id="WP_106773644.1">
    <property type="nucleotide sequence ID" value="NZ_PXYK01000018.1"/>
</dbReference>
<gene>
    <name evidence="3" type="ORF">C7I84_18220</name>
</gene>
<keyword evidence="1" id="KW-0472">Membrane</keyword>
<feature type="transmembrane region" description="Helical" evidence="1">
    <location>
        <begin position="116"/>
        <end position="132"/>
    </location>
</feature>
<keyword evidence="4" id="KW-1185">Reference proteome</keyword>
<feature type="transmembrane region" description="Helical" evidence="1">
    <location>
        <begin position="91"/>
        <end position="109"/>
    </location>
</feature>
<accession>A0A2P7S424</accession>
<proteinExistence type="predicted"/>
<dbReference type="OrthoDB" id="9808192at2"/>
<feature type="transmembrane region" description="Helical" evidence="1">
    <location>
        <begin position="178"/>
        <end position="198"/>
    </location>
</feature>
<evidence type="ECO:0000256" key="1">
    <source>
        <dbReference type="SAM" id="Phobius"/>
    </source>
</evidence>
<keyword evidence="1" id="KW-0812">Transmembrane</keyword>
<evidence type="ECO:0000256" key="2">
    <source>
        <dbReference type="SAM" id="SignalP"/>
    </source>
</evidence>